<keyword evidence="6" id="KW-0572">Peptidoglycan-anchor</keyword>
<evidence type="ECO:0000256" key="1">
    <source>
        <dbReference type="ARBA" id="ARBA00004168"/>
    </source>
</evidence>
<evidence type="ECO:0000256" key="6">
    <source>
        <dbReference type="ARBA" id="ARBA00023088"/>
    </source>
</evidence>
<dbReference type="Gene3D" id="2.60.40.740">
    <property type="match status" value="1"/>
</dbReference>
<feature type="domain" description="Streptococcal pilin isopeptide linkage" evidence="11">
    <location>
        <begin position="723"/>
        <end position="825"/>
    </location>
</feature>
<feature type="domain" description="Streptococcal pilin isopeptide linkage" evidence="11">
    <location>
        <begin position="834"/>
        <end position="936"/>
    </location>
</feature>
<feature type="domain" description="SDR-like Ig" evidence="13">
    <location>
        <begin position="124"/>
        <end position="220"/>
    </location>
</feature>
<keyword evidence="4" id="KW-0964">Secreted</keyword>
<feature type="transmembrane region" description="Helical" evidence="8">
    <location>
        <begin position="1164"/>
        <end position="1181"/>
    </location>
</feature>
<dbReference type="Pfam" id="PF12892">
    <property type="entry name" value="FctA"/>
    <property type="match status" value="5"/>
</dbReference>
<feature type="domain" description="Streptococcal pilin isopeptide linkage" evidence="11">
    <location>
        <begin position="945"/>
        <end position="1046"/>
    </location>
</feature>
<dbReference type="InterPro" id="IPR041033">
    <property type="entry name" value="SpaA_PFL_dom_1"/>
</dbReference>
<dbReference type="Gene3D" id="2.60.40.10">
    <property type="entry name" value="Immunoglobulins"/>
    <property type="match status" value="2"/>
</dbReference>
<accession>A0ABM7XV58</accession>
<evidence type="ECO:0000256" key="5">
    <source>
        <dbReference type="ARBA" id="ARBA00022729"/>
    </source>
</evidence>
<dbReference type="Pfam" id="PF05737">
    <property type="entry name" value="Collagen_bind"/>
    <property type="match status" value="1"/>
</dbReference>
<keyword evidence="8" id="KW-1133">Transmembrane helix</keyword>
<dbReference type="PANTHER" id="PTHR36108:SF13">
    <property type="entry name" value="COLOSSIN-B-RELATED"/>
    <property type="match status" value="1"/>
</dbReference>
<comment type="similarity">
    <text evidence="2">Belongs to the serine-aspartate repeat-containing protein (SDr) family.</text>
</comment>
<evidence type="ECO:0000259" key="12">
    <source>
        <dbReference type="Pfam" id="PF17802"/>
    </source>
</evidence>
<evidence type="ECO:0000313" key="14">
    <source>
        <dbReference type="EMBL" id="BDG68988.1"/>
    </source>
</evidence>
<protein>
    <recommendedName>
        <fullName evidence="16">LPXTG cell wall anchor domain-containing protein</fullName>
    </recommendedName>
</protein>
<dbReference type="RefSeq" id="WP_244351481.1">
    <property type="nucleotide sequence ID" value="NZ_AP025635.1"/>
</dbReference>
<evidence type="ECO:0008006" key="16">
    <source>
        <dbReference type="Google" id="ProtNLM"/>
    </source>
</evidence>
<feature type="region of interest" description="Disordered" evidence="7">
    <location>
        <begin position="34"/>
        <end position="97"/>
    </location>
</feature>
<dbReference type="PANTHER" id="PTHR36108">
    <property type="entry name" value="COLOSSIN-B-RELATED"/>
    <property type="match status" value="1"/>
</dbReference>
<evidence type="ECO:0000259" key="13">
    <source>
        <dbReference type="Pfam" id="PF17961"/>
    </source>
</evidence>
<feature type="compositionally biased region" description="Polar residues" evidence="7">
    <location>
        <begin position="34"/>
        <end position="49"/>
    </location>
</feature>
<evidence type="ECO:0000256" key="3">
    <source>
        <dbReference type="ARBA" id="ARBA00022512"/>
    </source>
</evidence>
<dbReference type="InterPro" id="IPR013783">
    <property type="entry name" value="Ig-like_fold"/>
</dbReference>
<dbReference type="InterPro" id="IPR038174">
    <property type="entry name" value="Strep_pil_link_sf"/>
</dbReference>
<dbReference type="NCBIfam" id="TIGR03786">
    <property type="entry name" value="strep_pil_rpt"/>
    <property type="match status" value="5"/>
</dbReference>
<dbReference type="Pfam" id="PF00746">
    <property type="entry name" value="Gram_pos_anchor"/>
    <property type="match status" value="1"/>
</dbReference>
<gene>
    <name evidence="14" type="ORF">ENLAB_25520</name>
</gene>
<comment type="subcellular location">
    <subcellularLocation>
        <location evidence="1">Secreted</location>
        <location evidence="1">Cell wall</location>
        <topology evidence="1">Peptidoglycan-anchor</topology>
    </subcellularLocation>
</comment>
<dbReference type="SUPFAM" id="SSF49478">
    <property type="entry name" value="Cna protein B-type domain"/>
    <property type="match status" value="2"/>
</dbReference>
<dbReference type="Pfam" id="PF17961">
    <property type="entry name" value="Big_8"/>
    <property type="match status" value="1"/>
</dbReference>
<sequence>MKRRISTYFSLLVIVTSILVAPLHAIAEMSIGETQATQATSETSDVTNRTSESQSETSTTISSGSVESTDLQNTEVQSDLKSETLQTSEKQSRAPTIAPFSAVDDVITSFSITDENGDPLTEAVGQWETFRINGTFDLPNNQVKEGDTTTITLPSELRFGSNESFELKDSNGNIVANATVLSDSKQIILTYTDYAETHSDIHGSFYFYAGVDSTIVQEEQTITTTIDVEGTTFPIEIDYAGIDTTTYPLTKSGWFTDGSDQTIQYYVAINRSSGNYPDATITDAINSQAVTYVPGSFIIYKGKWQLNAAGNDWELVNRVNVTGDYEINISSDQRSFSIDFGDIGSEDQYAIYYKAELAYTPVDGENVVNTAVLTSNDVVIKDGIAYTNYQKGGGEAEGYNYTVSIIKTNESGEVLSGAQFEVLRESTGQVVGKLTTDDEGRASINDLLKDNYTIKEIKAPAGYELLDQVLTVTPSDFGNDKEVTKTVVNKKIEKPVALTLEASKELTGKALSADEFQFQLLDEQGEVLQTKSNDANGKIYFDAIDYDQAGTYKYTIREVAGTDSTITYDDTVYHVTVNVEDQAGQLVASPSYEGSAIFKNSYNPAKGSAVLEASKELTGKALSADEFQFQLLDEQGEVLQTKTNDANGKIYFDAIDYDQAGTYKYTIREVAGTDSTIAYDDTVYHVTVNVEDQAGQLVASPSYEGSAVFKNSYNPAKGSAVLEASKELTGKVLSADEFQFQLLDEQGEVLQTKTNDANGKIYFDAIDYDQAGTYKYTIREVAGTDSTITYDDTVYHVTVNVEDQAGQLVASPSYEGNAAFKNSYNPAKGSAVLEASKELSGKALSADEFQFQLLDEQGEVLQTKSNDANGKIYFDAIDYDQAGTYKYTIREVAGTDSTITYDDTVYHVTVNVEDQAGQLVASPSYEGSAIFKNSYNPAKGSAVLEASKELTGKALSADQFQFQLLDEQGEVLQTKTNDANGKIYFDAIDYDQVGTYKYTIREVAGTDSTITYDDTVYHVTVKVEDQTGQLVASPAYQESIIFKNTYVSPKLGKVTLKKVDSETGKLLANAEFELRDSKGNIVQKKIVTNKDGKVEISNLDIGEYQLVETKAPDGYQIDKTPIKFSINDRSIKATREKVLEKENDKLKKSNNETLPKTGEVFNPLYGLIGSILIFIFALLVLKNKKSKN</sequence>
<feature type="domain" description="Collagen binding" evidence="10">
    <location>
        <begin position="249"/>
        <end position="377"/>
    </location>
</feature>
<keyword evidence="3" id="KW-0134">Cell wall</keyword>
<feature type="domain" description="SpaA-like prealbumin fold" evidence="12">
    <location>
        <begin position="402"/>
        <end position="483"/>
    </location>
</feature>
<dbReference type="Pfam" id="PF17802">
    <property type="entry name" value="SpaA"/>
    <property type="match status" value="2"/>
</dbReference>
<evidence type="ECO:0000259" key="9">
    <source>
        <dbReference type="Pfam" id="PF00746"/>
    </source>
</evidence>
<keyword evidence="8" id="KW-0472">Membrane</keyword>
<dbReference type="InterPro" id="IPR019931">
    <property type="entry name" value="LPXTG_anchor"/>
</dbReference>
<evidence type="ECO:0000256" key="7">
    <source>
        <dbReference type="SAM" id="MobiDB-lite"/>
    </source>
</evidence>
<feature type="domain" description="Streptococcal pilin isopeptide linkage" evidence="11">
    <location>
        <begin position="501"/>
        <end position="603"/>
    </location>
</feature>
<evidence type="ECO:0000256" key="8">
    <source>
        <dbReference type="SAM" id="Phobius"/>
    </source>
</evidence>
<name>A0ABM7XV58_9ENTE</name>
<dbReference type="Gene3D" id="2.60.40.1280">
    <property type="match status" value="1"/>
</dbReference>
<feature type="domain" description="Streptococcal pilin isopeptide linkage" evidence="11">
    <location>
        <begin position="612"/>
        <end position="714"/>
    </location>
</feature>
<reference evidence="14 15" key="1">
    <citation type="submission" date="2022-03" db="EMBL/GenBank/DDBJ databases">
        <title>Complete genome sequence of Enterococcus innesii DB-1.</title>
        <authorList>
            <person name="Fukuda D."/>
            <person name="Nolasco-Hipolito C."/>
        </authorList>
    </citation>
    <scope>NUCLEOTIDE SEQUENCE [LARGE SCALE GENOMIC DNA]</scope>
    <source>
        <strain evidence="14 15">DB-1</strain>
    </source>
</reference>
<feature type="compositionally biased region" description="Low complexity" evidence="7">
    <location>
        <begin position="50"/>
        <end position="69"/>
    </location>
</feature>
<evidence type="ECO:0000259" key="10">
    <source>
        <dbReference type="Pfam" id="PF05737"/>
    </source>
</evidence>
<feature type="domain" description="SpaA-like prealbumin fold" evidence="12">
    <location>
        <begin position="1052"/>
        <end position="1132"/>
    </location>
</feature>
<organism evidence="14 15">
    <name type="scientific">Enterococcus innesii</name>
    <dbReference type="NCBI Taxonomy" id="2839759"/>
    <lineage>
        <taxon>Bacteria</taxon>
        <taxon>Bacillati</taxon>
        <taxon>Bacillota</taxon>
        <taxon>Bacilli</taxon>
        <taxon>Lactobacillales</taxon>
        <taxon>Enterococcaceae</taxon>
        <taxon>Enterococcus</taxon>
    </lineage>
</organism>
<feature type="compositionally biased region" description="Polar residues" evidence="7">
    <location>
        <begin position="70"/>
        <end position="89"/>
    </location>
</feature>
<dbReference type="InterPro" id="IPR008456">
    <property type="entry name" value="Collagen-bd_dom"/>
</dbReference>
<keyword evidence="5" id="KW-0732">Signal</keyword>
<evidence type="ECO:0000256" key="2">
    <source>
        <dbReference type="ARBA" id="ARBA00007257"/>
    </source>
</evidence>
<dbReference type="NCBIfam" id="TIGR01167">
    <property type="entry name" value="LPXTG_anchor"/>
    <property type="match status" value="1"/>
</dbReference>
<dbReference type="InterPro" id="IPR022464">
    <property type="entry name" value="Strep_pil_isopept_link"/>
</dbReference>
<keyword evidence="8" id="KW-0812">Transmembrane</keyword>
<dbReference type="InterPro" id="IPR041171">
    <property type="entry name" value="SDR_Ig"/>
</dbReference>
<evidence type="ECO:0000259" key="11">
    <source>
        <dbReference type="Pfam" id="PF12892"/>
    </source>
</evidence>
<feature type="domain" description="Gram-positive cocci surface proteins LPxTG" evidence="9">
    <location>
        <begin position="1147"/>
        <end position="1188"/>
    </location>
</feature>
<dbReference type="EMBL" id="AP025635">
    <property type="protein sequence ID" value="BDG68988.1"/>
    <property type="molecule type" value="Genomic_DNA"/>
</dbReference>
<dbReference type="InterPro" id="IPR011252">
    <property type="entry name" value="Fibrogen-bd_dom1"/>
</dbReference>
<dbReference type="Proteomes" id="UP000831692">
    <property type="component" value="Chromosome"/>
</dbReference>
<proteinExistence type="inferred from homology"/>
<dbReference type="SUPFAM" id="SSF49401">
    <property type="entry name" value="Bacterial adhesins"/>
    <property type="match status" value="2"/>
</dbReference>
<evidence type="ECO:0000313" key="15">
    <source>
        <dbReference type="Proteomes" id="UP000831692"/>
    </source>
</evidence>
<dbReference type="Gene3D" id="2.60.40.3050">
    <property type="match status" value="5"/>
</dbReference>
<dbReference type="InterPro" id="IPR008966">
    <property type="entry name" value="Adhesion_dom_sf"/>
</dbReference>
<evidence type="ECO:0000256" key="4">
    <source>
        <dbReference type="ARBA" id="ARBA00022525"/>
    </source>
</evidence>
<dbReference type="GeneID" id="83458559"/>
<keyword evidence="15" id="KW-1185">Reference proteome</keyword>